<name>A0A5E6Y5R7_PSEFL</name>
<accession>A0A5E6Y5R7</accession>
<evidence type="ECO:0000313" key="1">
    <source>
        <dbReference type="EMBL" id="VVN47869.1"/>
    </source>
</evidence>
<organism evidence="1 2">
    <name type="scientific">Pseudomonas fluorescens</name>
    <dbReference type="NCBI Taxonomy" id="294"/>
    <lineage>
        <taxon>Bacteria</taxon>
        <taxon>Pseudomonadati</taxon>
        <taxon>Pseudomonadota</taxon>
        <taxon>Gammaproteobacteria</taxon>
        <taxon>Pseudomonadales</taxon>
        <taxon>Pseudomonadaceae</taxon>
        <taxon>Pseudomonas</taxon>
    </lineage>
</organism>
<dbReference type="EMBL" id="CABVGZ010000147">
    <property type="protein sequence ID" value="VVN47869.1"/>
    <property type="molecule type" value="Genomic_DNA"/>
</dbReference>
<evidence type="ECO:0000313" key="2">
    <source>
        <dbReference type="Proteomes" id="UP000326241"/>
    </source>
</evidence>
<dbReference type="Proteomes" id="UP000326241">
    <property type="component" value="Unassembled WGS sequence"/>
</dbReference>
<proteinExistence type="predicted"/>
<gene>
    <name evidence="1" type="ORF">PS624_05976</name>
</gene>
<dbReference type="AlphaFoldDB" id="A0A5E6Y5R7"/>
<sequence length="456" mass="52039">MTDSTQDRRIFRHIADRTRIRVILHTAARQRGFPDQVDLIAAFTSRIPRDFVGCPWRLRVQKTARRLDYSGRRQLTDFPLHIDAGDHRRGLVLACSRAYIPDRGRTLGKGSDRGIGNHELIGKLGKIDELLRGDNDDRFTLRRHTAPGHFDPVVHVEVFFTCINTDDDVLVTQLLEINDGCDGSVVDQNSRLGKPRSLRIHQDPSDFRPRRALIRIVANAVDHLKSHRYIRAIASALDHAFSEGDQDRMIYRVVDLLLSHRIVRYFLTTPAAQDVIESSHVFVGENMHLNAFLGYFRSDPVRQVRYQRVRETGMTFFGVVIKAAGALEFGQQNQRWLGVLERLSNSLYAIKRLDLALQNKTFSNPEHQSLIEIFGVEFLAPHRDRQIAQKHFELVPNAHHQPRVNDDLQIPLDRANGNTAVVMLRRSQLGSAGDMRWAQGQWLVFNQGCVHGDAPS</sequence>
<reference evidence="1 2" key="1">
    <citation type="submission" date="2019-09" db="EMBL/GenBank/DDBJ databases">
        <authorList>
            <person name="Chandra G."/>
            <person name="Truman W A."/>
        </authorList>
    </citation>
    <scope>NUCLEOTIDE SEQUENCE [LARGE SCALE GENOMIC DNA]</scope>
    <source>
        <strain evidence="1">PS624</strain>
    </source>
</reference>
<protein>
    <submittedName>
        <fullName evidence="1">Uncharacterized protein</fullName>
    </submittedName>
</protein>